<dbReference type="InParanoid" id="A0A061E531"/>
<reference evidence="1 2" key="1">
    <citation type="journal article" date="2013" name="Genome Biol.">
        <title>The genome sequence of the most widely cultivated cacao type and its use to identify candidate genes regulating pod color.</title>
        <authorList>
            <person name="Motamayor J.C."/>
            <person name="Mockaitis K."/>
            <person name="Schmutz J."/>
            <person name="Haiminen N."/>
            <person name="Iii D.L."/>
            <person name="Cornejo O."/>
            <person name="Findley S.D."/>
            <person name="Zheng P."/>
            <person name="Utro F."/>
            <person name="Royaert S."/>
            <person name="Saski C."/>
            <person name="Jenkins J."/>
            <person name="Podicheti R."/>
            <person name="Zhao M."/>
            <person name="Scheffler B.E."/>
            <person name="Stack J.C."/>
            <person name="Feltus F.A."/>
            <person name="Mustiga G.M."/>
            <person name="Amores F."/>
            <person name="Phillips W."/>
            <person name="Marelli J.P."/>
            <person name="May G.D."/>
            <person name="Shapiro H."/>
            <person name="Ma J."/>
            <person name="Bustamante C.D."/>
            <person name="Schnell R.J."/>
            <person name="Main D."/>
            <person name="Gilbert D."/>
            <person name="Parida L."/>
            <person name="Kuhn D.N."/>
        </authorList>
    </citation>
    <scope>NUCLEOTIDE SEQUENCE [LARGE SCALE GENOMIC DNA]</scope>
    <source>
        <strain evidence="2">cv. Matina 1-6</strain>
    </source>
</reference>
<dbReference type="Proteomes" id="UP000026915">
    <property type="component" value="Chromosome 2"/>
</dbReference>
<dbReference type="Gramene" id="EOX99697">
    <property type="protein sequence ID" value="EOX99697"/>
    <property type="gene ID" value="TCM_008463"/>
</dbReference>
<evidence type="ECO:0000313" key="1">
    <source>
        <dbReference type="EMBL" id="EOX99697.1"/>
    </source>
</evidence>
<protein>
    <submittedName>
        <fullName evidence="1">Uncharacterized protein</fullName>
    </submittedName>
</protein>
<name>A0A061E531_THECC</name>
<proteinExistence type="predicted"/>
<accession>A0A061E531</accession>
<dbReference type="HOGENOM" id="CLU_2459194_0_0_1"/>
<evidence type="ECO:0000313" key="2">
    <source>
        <dbReference type="Proteomes" id="UP000026915"/>
    </source>
</evidence>
<dbReference type="EMBL" id="CM001880">
    <property type="protein sequence ID" value="EOX99697.1"/>
    <property type="molecule type" value="Genomic_DNA"/>
</dbReference>
<sequence length="89" mass="9864">MVPSKLCERGDGATLCASKVHIQNGHLKGILEDQKGCNRSTMLFFFPFLCFHGSQGPYSLYQDQAANSLMKKVRCGYSVCDTDLQPMEA</sequence>
<dbReference type="AlphaFoldDB" id="A0A061E531"/>
<organism evidence="1 2">
    <name type="scientific">Theobroma cacao</name>
    <name type="common">Cacao</name>
    <name type="synonym">Cocoa</name>
    <dbReference type="NCBI Taxonomy" id="3641"/>
    <lineage>
        <taxon>Eukaryota</taxon>
        <taxon>Viridiplantae</taxon>
        <taxon>Streptophyta</taxon>
        <taxon>Embryophyta</taxon>
        <taxon>Tracheophyta</taxon>
        <taxon>Spermatophyta</taxon>
        <taxon>Magnoliopsida</taxon>
        <taxon>eudicotyledons</taxon>
        <taxon>Gunneridae</taxon>
        <taxon>Pentapetalae</taxon>
        <taxon>rosids</taxon>
        <taxon>malvids</taxon>
        <taxon>Malvales</taxon>
        <taxon>Malvaceae</taxon>
        <taxon>Byttnerioideae</taxon>
        <taxon>Theobroma</taxon>
    </lineage>
</organism>
<keyword evidence="2" id="KW-1185">Reference proteome</keyword>
<gene>
    <name evidence="1" type="ORF">TCM_008463</name>
</gene>